<dbReference type="RefSeq" id="WP_075937011.1">
    <property type="nucleotide sequence ID" value="NZ_BDJH01000002.1"/>
</dbReference>
<sequence length="193" mass="20552">MNRRCFLAAVVASVPLAGCLGSRSTPELVEGGTTRGSAAVAAAERTVTDAPGYEDGIEYFPDNDTVRYATSTSGGEPTDYETRSVAEWSDIQSTELAAERVGKSVTSELDIDSQTGFGTPPDSYDGDARAVAFVTLTQTLDRDGRLVGDPVEVSLETLAEATPRAVDTTIRLDGATFTRTVPVFARILTRRYS</sequence>
<evidence type="ECO:0000313" key="2">
    <source>
        <dbReference type="Proteomes" id="UP000270581"/>
    </source>
</evidence>
<gene>
    <name evidence="1" type="ORF">Nmn1133_09870</name>
</gene>
<comment type="caution">
    <text evidence="1">The sequence shown here is derived from an EMBL/GenBank/DDBJ whole genome shotgun (WGS) entry which is preliminary data.</text>
</comment>
<evidence type="ECO:0000313" key="1">
    <source>
        <dbReference type="EMBL" id="RNJ26960.1"/>
    </source>
</evidence>
<reference evidence="1 2" key="1">
    <citation type="submission" date="2018-11" db="EMBL/GenBank/DDBJ databases">
        <title>Genome sequences of Natronomonas sp. CBA1133.</title>
        <authorList>
            <person name="Roh S.W."/>
            <person name="Cha I.-T."/>
        </authorList>
    </citation>
    <scope>NUCLEOTIDE SEQUENCE [LARGE SCALE GENOMIC DNA]</scope>
    <source>
        <strain evidence="1 2">CBA1133</strain>
    </source>
</reference>
<proteinExistence type="predicted"/>
<dbReference type="AlphaFoldDB" id="A0AAJ4UWI8"/>
<name>A0AAJ4UWI8_9EURY</name>
<protein>
    <submittedName>
        <fullName evidence="1">Uncharacterized protein</fullName>
    </submittedName>
</protein>
<dbReference type="Proteomes" id="UP000270581">
    <property type="component" value="Unassembled WGS sequence"/>
</dbReference>
<dbReference type="EMBL" id="RJJC01000001">
    <property type="protein sequence ID" value="RNJ26960.1"/>
    <property type="molecule type" value="Genomic_DNA"/>
</dbReference>
<keyword evidence="2" id="KW-1185">Reference proteome</keyword>
<organism evidence="1 2">
    <name type="scientific">Halosegnis longus</name>
    <dbReference type="NCBI Taxonomy" id="2216012"/>
    <lineage>
        <taxon>Archaea</taxon>
        <taxon>Methanobacteriati</taxon>
        <taxon>Methanobacteriota</taxon>
        <taxon>Stenosarchaea group</taxon>
        <taxon>Halobacteria</taxon>
        <taxon>Halobacteriales</taxon>
        <taxon>Natronomonadaceae</taxon>
        <taxon>Halosegnis</taxon>
    </lineage>
</organism>
<accession>A0AAJ4UWI8</accession>